<organism evidence="5 6">
    <name type="scientific">Afipia massiliensis</name>
    <dbReference type="NCBI Taxonomy" id="211460"/>
    <lineage>
        <taxon>Bacteria</taxon>
        <taxon>Pseudomonadati</taxon>
        <taxon>Pseudomonadota</taxon>
        <taxon>Alphaproteobacteria</taxon>
        <taxon>Hyphomicrobiales</taxon>
        <taxon>Nitrobacteraceae</taxon>
        <taxon>Afipia</taxon>
    </lineage>
</organism>
<dbReference type="InterPro" id="IPR016032">
    <property type="entry name" value="Sig_transdc_resp-reg_C-effctor"/>
</dbReference>
<proteinExistence type="predicted"/>
<dbReference type="Pfam" id="PF00196">
    <property type="entry name" value="GerE"/>
    <property type="match status" value="1"/>
</dbReference>
<evidence type="ECO:0000313" key="5">
    <source>
        <dbReference type="EMBL" id="MBB5053048.1"/>
    </source>
</evidence>
<comment type="caution">
    <text evidence="5">The sequence shown here is derived from an EMBL/GenBank/DDBJ whole genome shotgun (WGS) entry which is preliminary data.</text>
</comment>
<evidence type="ECO:0000256" key="3">
    <source>
        <dbReference type="ARBA" id="ARBA00023163"/>
    </source>
</evidence>
<name>A0A840N5E2_9BRAD</name>
<accession>A0A840N5E2</accession>
<dbReference type="GO" id="GO:0006355">
    <property type="term" value="P:regulation of DNA-templated transcription"/>
    <property type="evidence" value="ECO:0007669"/>
    <property type="project" value="InterPro"/>
</dbReference>
<dbReference type="PANTHER" id="PTHR44688">
    <property type="entry name" value="DNA-BINDING TRANSCRIPTIONAL ACTIVATOR DEVR_DOSR"/>
    <property type="match status" value="1"/>
</dbReference>
<dbReference type="PANTHER" id="PTHR44688:SF16">
    <property type="entry name" value="DNA-BINDING TRANSCRIPTIONAL ACTIVATOR DEVR_DOSR"/>
    <property type="match status" value="1"/>
</dbReference>
<dbReference type="AlphaFoldDB" id="A0A840N5E2"/>
<dbReference type="Proteomes" id="UP000521227">
    <property type="component" value="Unassembled WGS sequence"/>
</dbReference>
<dbReference type="EMBL" id="JACHIJ010000004">
    <property type="protein sequence ID" value="MBB5053048.1"/>
    <property type="molecule type" value="Genomic_DNA"/>
</dbReference>
<dbReference type="InterPro" id="IPR036388">
    <property type="entry name" value="WH-like_DNA-bd_sf"/>
</dbReference>
<keyword evidence="3" id="KW-0804">Transcription</keyword>
<dbReference type="PROSITE" id="PS50043">
    <property type="entry name" value="HTH_LUXR_2"/>
    <property type="match status" value="1"/>
</dbReference>
<evidence type="ECO:0000256" key="1">
    <source>
        <dbReference type="ARBA" id="ARBA00023015"/>
    </source>
</evidence>
<dbReference type="InterPro" id="IPR000792">
    <property type="entry name" value="Tscrpt_reg_LuxR_C"/>
</dbReference>
<keyword evidence="1" id="KW-0805">Transcription regulation</keyword>
<keyword evidence="2 5" id="KW-0238">DNA-binding</keyword>
<dbReference type="RefSeq" id="WP_184086343.1">
    <property type="nucleotide sequence ID" value="NZ_JACHIJ010000004.1"/>
</dbReference>
<dbReference type="SMART" id="SM00421">
    <property type="entry name" value="HTH_LUXR"/>
    <property type="match status" value="1"/>
</dbReference>
<feature type="domain" description="HTH luxR-type" evidence="4">
    <location>
        <begin position="1"/>
        <end position="61"/>
    </location>
</feature>
<dbReference type="GO" id="GO:0003677">
    <property type="term" value="F:DNA binding"/>
    <property type="evidence" value="ECO:0007669"/>
    <property type="project" value="UniProtKB-KW"/>
</dbReference>
<dbReference type="Gene3D" id="1.10.10.10">
    <property type="entry name" value="Winged helix-like DNA-binding domain superfamily/Winged helix DNA-binding domain"/>
    <property type="match status" value="1"/>
</dbReference>
<protein>
    <submittedName>
        <fullName evidence="5">DNA-binding CsgD family transcriptional regulator</fullName>
    </submittedName>
</protein>
<reference evidence="5 6" key="1">
    <citation type="submission" date="2020-08" db="EMBL/GenBank/DDBJ databases">
        <title>Genomic Encyclopedia of Type Strains, Phase IV (KMG-IV): sequencing the most valuable type-strain genomes for metagenomic binning, comparative biology and taxonomic classification.</title>
        <authorList>
            <person name="Goeker M."/>
        </authorList>
    </citation>
    <scope>NUCLEOTIDE SEQUENCE [LARGE SCALE GENOMIC DNA]</scope>
    <source>
        <strain evidence="5 6">DSM 17498</strain>
    </source>
</reference>
<dbReference type="CDD" id="cd06170">
    <property type="entry name" value="LuxR_C_like"/>
    <property type="match status" value="1"/>
</dbReference>
<sequence>MNLTAREIEVLKLVATGHSAEQAAKKLRLSKRTVEVHIRTARLKLGATNATHAVVLALKQKLFRLRDIES</sequence>
<evidence type="ECO:0000259" key="4">
    <source>
        <dbReference type="PROSITE" id="PS50043"/>
    </source>
</evidence>
<gene>
    <name evidence="5" type="ORF">HNQ36_003039</name>
</gene>
<dbReference type="SUPFAM" id="SSF46894">
    <property type="entry name" value="C-terminal effector domain of the bipartite response regulators"/>
    <property type="match status" value="1"/>
</dbReference>
<evidence type="ECO:0000256" key="2">
    <source>
        <dbReference type="ARBA" id="ARBA00023125"/>
    </source>
</evidence>
<dbReference type="PRINTS" id="PR00038">
    <property type="entry name" value="HTHLUXR"/>
</dbReference>
<evidence type="ECO:0000313" key="6">
    <source>
        <dbReference type="Proteomes" id="UP000521227"/>
    </source>
</evidence>